<dbReference type="RefSeq" id="WP_156515494.1">
    <property type="nucleotide sequence ID" value="NZ_CP015961.1"/>
</dbReference>
<dbReference type="KEGG" id="dtm:BJL86_3183"/>
<organism evidence="2 3">
    <name type="scientific">Dietzia timorensis</name>
    <dbReference type="NCBI Taxonomy" id="499555"/>
    <lineage>
        <taxon>Bacteria</taxon>
        <taxon>Bacillati</taxon>
        <taxon>Actinomycetota</taxon>
        <taxon>Actinomycetes</taxon>
        <taxon>Mycobacteriales</taxon>
        <taxon>Dietziaceae</taxon>
        <taxon>Dietzia</taxon>
    </lineage>
</organism>
<reference evidence="2 3" key="1">
    <citation type="submission" date="2016-06" db="EMBL/GenBank/DDBJ databases">
        <title>Complete genome sequence of a saline-alkali tolerant type strain Dietzia timorensis ID05-A0528T.</title>
        <authorList>
            <person name="Wu X."/>
        </authorList>
    </citation>
    <scope>NUCLEOTIDE SEQUENCE [LARGE SCALE GENOMIC DNA]</scope>
    <source>
        <strain evidence="2 3">ID05-A0528</strain>
    </source>
</reference>
<sequence length="183" mass="20261">MSRLTRLCALFFVGAFVATTPTATAADVQVGSSTIAVPDFVPPNFELAPVVVPRPFLSSEADLPPLPYPFQWEAKYDRYSGDTVVLDCVNSPQRLPSEIIIHCADGTFRIQDIQWTSWTDDSALGNGQKFEVECVPHCFNGRVHRGGVLVKLHDVRQVHGNQTFTHMEINEGGNLRNLRIAPI</sequence>
<evidence type="ECO:0000256" key="1">
    <source>
        <dbReference type="SAM" id="SignalP"/>
    </source>
</evidence>
<evidence type="ECO:0000313" key="2">
    <source>
        <dbReference type="EMBL" id="ANI93942.1"/>
    </source>
</evidence>
<proteinExistence type="predicted"/>
<gene>
    <name evidence="2" type="ORF">BJL86_3183</name>
</gene>
<keyword evidence="3" id="KW-1185">Reference proteome</keyword>
<feature type="chain" id="PRO_5008008873" evidence="1">
    <location>
        <begin position="26"/>
        <end position="183"/>
    </location>
</feature>
<accession>A0A173LRK8</accession>
<dbReference type="STRING" id="499555.BJL86_3183"/>
<keyword evidence="1" id="KW-0732">Signal</keyword>
<dbReference type="Proteomes" id="UP000186104">
    <property type="component" value="Chromosome"/>
</dbReference>
<protein>
    <submittedName>
        <fullName evidence="2">Uncharacterized protein</fullName>
    </submittedName>
</protein>
<dbReference type="AlphaFoldDB" id="A0A173LRK8"/>
<dbReference type="OrthoDB" id="4413502at2"/>
<name>A0A173LRK8_9ACTN</name>
<feature type="signal peptide" evidence="1">
    <location>
        <begin position="1"/>
        <end position="25"/>
    </location>
</feature>
<evidence type="ECO:0000313" key="3">
    <source>
        <dbReference type="Proteomes" id="UP000186104"/>
    </source>
</evidence>
<dbReference type="EMBL" id="CP015961">
    <property type="protein sequence ID" value="ANI93942.1"/>
    <property type="molecule type" value="Genomic_DNA"/>
</dbReference>